<name>A0A544QW25_9FIRM</name>
<dbReference type="GO" id="GO:0006508">
    <property type="term" value="P:proteolysis"/>
    <property type="evidence" value="ECO:0007669"/>
    <property type="project" value="UniProtKB-KW"/>
</dbReference>
<feature type="compositionally biased region" description="Gly residues" evidence="16">
    <location>
        <begin position="819"/>
        <end position="828"/>
    </location>
</feature>
<keyword evidence="5" id="KW-0121">Carboxypeptidase</keyword>
<evidence type="ECO:0000256" key="1">
    <source>
        <dbReference type="ARBA" id="ARBA00002624"/>
    </source>
</evidence>
<evidence type="ECO:0000256" key="5">
    <source>
        <dbReference type="ARBA" id="ARBA00022645"/>
    </source>
</evidence>
<dbReference type="RefSeq" id="WP_142535723.1">
    <property type="nucleotide sequence ID" value="NZ_SGJB01000006.1"/>
</dbReference>
<comment type="catalytic activity">
    <reaction evidence="15">
        <text>[GlcNAc-(1-&gt;4)-Mur2Ac(oyl-L-Ala-gamma-D-Glu-L-Lys-D-Ala-D-Ala)](n)-di-trans,octa-cis-undecaprenyl diphosphate + beta-D-GlcNAc-(1-&gt;4)-Mur2Ac(oyl-L-Ala-gamma-D-Glu-L-Lys-D-Ala-D-Ala)-di-trans,octa-cis-undecaprenyl diphosphate = [GlcNAc-(1-&gt;4)-Mur2Ac(oyl-L-Ala-gamma-D-Glu-L-Lys-D-Ala-D-Ala)](n+1)-di-trans,octa-cis-undecaprenyl diphosphate + di-trans,octa-cis-undecaprenyl diphosphate + H(+)</text>
        <dbReference type="Rhea" id="RHEA:23708"/>
        <dbReference type="Rhea" id="RHEA-COMP:9602"/>
        <dbReference type="Rhea" id="RHEA-COMP:9603"/>
        <dbReference type="ChEBI" id="CHEBI:15378"/>
        <dbReference type="ChEBI" id="CHEBI:58405"/>
        <dbReference type="ChEBI" id="CHEBI:60033"/>
        <dbReference type="ChEBI" id="CHEBI:78435"/>
        <dbReference type="EC" id="2.4.99.28"/>
    </reaction>
</comment>
<feature type="transmembrane region" description="Helical" evidence="17">
    <location>
        <begin position="49"/>
        <end position="73"/>
    </location>
</feature>
<feature type="compositionally biased region" description="Gly residues" evidence="16">
    <location>
        <begin position="845"/>
        <end position="865"/>
    </location>
</feature>
<feature type="compositionally biased region" description="Basic residues" evidence="16">
    <location>
        <begin position="29"/>
        <end position="42"/>
    </location>
</feature>
<keyword evidence="12" id="KW-0511">Multifunctional enzyme</keyword>
<comment type="catalytic activity">
    <reaction evidence="13">
        <text>Preferential cleavage: (Ac)2-L-Lys-D-Ala-|-D-Ala. Also transpeptidation of peptidyl-alanyl moieties that are N-acyl substituents of D-alanine.</text>
        <dbReference type="EC" id="3.4.16.4"/>
    </reaction>
</comment>
<comment type="subcellular location">
    <subcellularLocation>
        <location evidence="2">Cell membrane</location>
        <topology evidence="2">Single-pass type II membrane protein</topology>
    </subcellularLocation>
</comment>
<feature type="domain" description="Penicillin-binding protein transpeptidase" evidence="18">
    <location>
        <begin position="447"/>
        <end position="711"/>
    </location>
</feature>
<dbReference type="EC" id="2.4.99.28" evidence="14"/>
<dbReference type="InterPro" id="IPR023346">
    <property type="entry name" value="Lysozyme-like_dom_sf"/>
</dbReference>
<accession>A0A544QW25</accession>
<feature type="compositionally biased region" description="Low complexity" evidence="16">
    <location>
        <begin position="809"/>
        <end position="818"/>
    </location>
</feature>
<feature type="domain" description="Glycosyl transferase family 51" evidence="19">
    <location>
        <begin position="103"/>
        <end position="261"/>
    </location>
</feature>
<evidence type="ECO:0000313" key="21">
    <source>
        <dbReference type="Proteomes" id="UP000317863"/>
    </source>
</evidence>
<keyword evidence="9" id="KW-0378">Hydrolase</keyword>
<keyword evidence="17" id="KW-0812">Transmembrane</keyword>
<keyword evidence="10" id="KW-0735">Signal-anchor</keyword>
<evidence type="ECO:0000256" key="17">
    <source>
        <dbReference type="SAM" id="Phobius"/>
    </source>
</evidence>
<evidence type="ECO:0000256" key="13">
    <source>
        <dbReference type="ARBA" id="ARBA00034000"/>
    </source>
</evidence>
<evidence type="ECO:0000256" key="14">
    <source>
        <dbReference type="ARBA" id="ARBA00044770"/>
    </source>
</evidence>
<evidence type="ECO:0000256" key="6">
    <source>
        <dbReference type="ARBA" id="ARBA00022670"/>
    </source>
</evidence>
<dbReference type="Gene3D" id="1.10.3810.10">
    <property type="entry name" value="Biosynthetic peptidoglycan transglycosylase-like"/>
    <property type="match status" value="1"/>
</dbReference>
<feature type="region of interest" description="Disordered" evidence="16">
    <location>
        <begin position="787"/>
        <end position="874"/>
    </location>
</feature>
<evidence type="ECO:0000256" key="4">
    <source>
        <dbReference type="ARBA" id="ARBA00018638"/>
    </source>
</evidence>
<dbReference type="InterPro" id="IPR001460">
    <property type="entry name" value="PCN-bd_Tpept"/>
</dbReference>
<dbReference type="EMBL" id="SGJB01000006">
    <property type="protein sequence ID" value="TQQ84893.1"/>
    <property type="molecule type" value="Genomic_DNA"/>
</dbReference>
<keyword evidence="17" id="KW-0472">Membrane</keyword>
<dbReference type="Pfam" id="PF00912">
    <property type="entry name" value="Transgly"/>
    <property type="match status" value="1"/>
</dbReference>
<evidence type="ECO:0000259" key="19">
    <source>
        <dbReference type="Pfam" id="PF00912"/>
    </source>
</evidence>
<evidence type="ECO:0000256" key="15">
    <source>
        <dbReference type="ARBA" id="ARBA00049902"/>
    </source>
</evidence>
<keyword evidence="21" id="KW-1185">Reference proteome</keyword>
<dbReference type="AlphaFoldDB" id="A0A544QW25"/>
<dbReference type="GO" id="GO:0009252">
    <property type="term" value="P:peptidoglycan biosynthetic process"/>
    <property type="evidence" value="ECO:0007669"/>
    <property type="project" value="UniProtKB-UniPathway"/>
</dbReference>
<feature type="compositionally biased region" description="Polar residues" evidence="16">
    <location>
        <begin position="789"/>
        <end position="801"/>
    </location>
</feature>
<comment type="caution">
    <text evidence="20">The sequence shown here is derived from an EMBL/GenBank/DDBJ whole genome shotgun (WGS) entry which is preliminary data.</text>
</comment>
<gene>
    <name evidence="20" type="ORF">EXD82_04525</name>
</gene>
<evidence type="ECO:0000256" key="16">
    <source>
        <dbReference type="SAM" id="MobiDB-lite"/>
    </source>
</evidence>
<evidence type="ECO:0000256" key="11">
    <source>
        <dbReference type="ARBA" id="ARBA00023251"/>
    </source>
</evidence>
<dbReference type="InterPro" id="IPR012338">
    <property type="entry name" value="Beta-lactam/transpept-like"/>
</dbReference>
<dbReference type="SUPFAM" id="SSF56601">
    <property type="entry name" value="beta-lactamase/transpeptidase-like"/>
    <property type="match status" value="1"/>
</dbReference>
<dbReference type="EC" id="3.4.16.4" evidence="3"/>
<evidence type="ECO:0000256" key="9">
    <source>
        <dbReference type="ARBA" id="ARBA00022801"/>
    </source>
</evidence>
<evidence type="ECO:0000256" key="7">
    <source>
        <dbReference type="ARBA" id="ARBA00022676"/>
    </source>
</evidence>
<evidence type="ECO:0000313" key="20">
    <source>
        <dbReference type="EMBL" id="TQQ84893.1"/>
    </source>
</evidence>
<dbReference type="InterPro" id="IPR036950">
    <property type="entry name" value="PBP_transglycosylase"/>
</dbReference>
<dbReference type="Proteomes" id="UP000317863">
    <property type="component" value="Unassembled WGS sequence"/>
</dbReference>
<keyword evidence="6" id="KW-0645">Protease</keyword>
<keyword evidence="8" id="KW-0808">Transferase</keyword>
<dbReference type="GO" id="GO:0009002">
    <property type="term" value="F:serine-type D-Ala-D-Ala carboxypeptidase activity"/>
    <property type="evidence" value="ECO:0007669"/>
    <property type="project" value="UniProtKB-EC"/>
</dbReference>
<dbReference type="Pfam" id="PF00905">
    <property type="entry name" value="Transpeptidase"/>
    <property type="match status" value="1"/>
</dbReference>
<dbReference type="PANTHER" id="PTHR32282:SF33">
    <property type="entry name" value="PEPTIDOGLYCAN GLYCOSYLTRANSFERASE"/>
    <property type="match status" value="1"/>
</dbReference>
<reference evidence="20 21" key="1">
    <citation type="submission" date="2019-02" db="EMBL/GenBank/DDBJ databases">
        <title>Peptostreptococcaceae bacterium ZHW00191 nov., a new bacterium isolated from the human gut.</title>
        <authorList>
            <person name="Zhou H.-W."/>
            <person name="Chen X.-J."/>
        </authorList>
    </citation>
    <scope>NUCLEOTIDE SEQUENCE [LARGE SCALE GENOMIC DNA]</scope>
    <source>
        <strain evidence="20 21">ZHW00191</strain>
    </source>
</reference>
<dbReference type="UniPathway" id="UPA00219"/>
<evidence type="ECO:0000256" key="3">
    <source>
        <dbReference type="ARBA" id="ARBA00012448"/>
    </source>
</evidence>
<dbReference type="PANTHER" id="PTHR32282">
    <property type="entry name" value="BINDING PROTEIN TRANSPEPTIDASE, PUTATIVE-RELATED"/>
    <property type="match status" value="1"/>
</dbReference>
<dbReference type="OrthoDB" id="9766909at2"/>
<proteinExistence type="predicted"/>
<dbReference type="SUPFAM" id="SSF53955">
    <property type="entry name" value="Lysozyme-like"/>
    <property type="match status" value="1"/>
</dbReference>
<evidence type="ECO:0000256" key="10">
    <source>
        <dbReference type="ARBA" id="ARBA00022968"/>
    </source>
</evidence>
<evidence type="ECO:0000256" key="2">
    <source>
        <dbReference type="ARBA" id="ARBA00004401"/>
    </source>
</evidence>
<comment type="function">
    <text evidence="1">Cell wall formation. Synthesis of cross-linked peptidoglycan from the lipid intermediates. The enzyme has a penicillin-insensitive transglycosylase N-terminal domain (formation of linear glycan strands) and a penicillin-sensitive transpeptidase C-terminal domain (cross-linking of the peptide subunits).</text>
</comment>
<dbReference type="InterPro" id="IPR050396">
    <property type="entry name" value="Glycosyltr_51/Transpeptidase"/>
</dbReference>
<dbReference type="InterPro" id="IPR001264">
    <property type="entry name" value="Glyco_trans_51"/>
</dbReference>
<organism evidence="20 21">
    <name type="scientific">Peptacetobacter hominis</name>
    <dbReference type="NCBI Taxonomy" id="2743610"/>
    <lineage>
        <taxon>Bacteria</taxon>
        <taxon>Bacillati</taxon>
        <taxon>Bacillota</taxon>
        <taxon>Clostridia</taxon>
        <taxon>Peptostreptococcales</taxon>
        <taxon>Peptostreptococcaceae</taxon>
        <taxon>Peptacetobacter</taxon>
    </lineage>
</organism>
<keyword evidence="17" id="KW-1133">Transmembrane helix</keyword>
<dbReference type="GO" id="GO:0005886">
    <property type="term" value="C:plasma membrane"/>
    <property type="evidence" value="ECO:0007669"/>
    <property type="project" value="UniProtKB-SubCell"/>
</dbReference>
<feature type="region of interest" description="Disordered" evidence="16">
    <location>
        <begin position="1"/>
        <end position="42"/>
    </location>
</feature>
<keyword evidence="7" id="KW-0328">Glycosyltransferase</keyword>
<dbReference type="GO" id="GO:0008658">
    <property type="term" value="F:penicillin binding"/>
    <property type="evidence" value="ECO:0007669"/>
    <property type="project" value="InterPro"/>
</dbReference>
<evidence type="ECO:0000256" key="8">
    <source>
        <dbReference type="ARBA" id="ARBA00022679"/>
    </source>
</evidence>
<protein>
    <recommendedName>
        <fullName evidence="4">Penicillin-binding protein 1A</fullName>
        <ecNumber evidence="14">2.4.99.28</ecNumber>
        <ecNumber evidence="3">3.4.16.4</ecNumber>
    </recommendedName>
</protein>
<dbReference type="Gene3D" id="3.40.710.10">
    <property type="entry name" value="DD-peptidase/beta-lactamase superfamily"/>
    <property type="match status" value="1"/>
</dbReference>
<evidence type="ECO:0000259" key="18">
    <source>
        <dbReference type="Pfam" id="PF00905"/>
    </source>
</evidence>
<keyword evidence="11" id="KW-0046">Antibiotic resistance</keyword>
<dbReference type="GO" id="GO:0046677">
    <property type="term" value="P:response to antibiotic"/>
    <property type="evidence" value="ECO:0007669"/>
    <property type="project" value="UniProtKB-KW"/>
</dbReference>
<evidence type="ECO:0000256" key="12">
    <source>
        <dbReference type="ARBA" id="ARBA00023268"/>
    </source>
</evidence>
<sequence length="874" mass="94303">MRNDNNGDSNRIRRKKISSSPSKTPSKDTHKKVRTSGNGRRKRKRKFSALKITFLTFLALFVVGVALVLGVGFSSLKDLKNVSAAELDKRTHVTTTILYSNGEKMSTAPSVNKKTPVMLNQISPYLQKAVVAIEDERFYQHIGVDFIGLARSVVNTLTGNMQGGSTLDMQVSKMLYTSTEQTITRKIKDIYYAIEIDRKVSKDKILETYLNNFFVGKGLSGAEAGARGYFDKSAKDLTLAESALLAGSTKNPSKYSAYKTAKLDGTETKEDLDHRLITFTNTEDDDLDEPTETELQMIDKIYEWGMINEDKYKRLKAQTLVIRKAVNNPDAKERQETVLWKMKELGYISQKEYTEALAEEIVIRLPESSDGVSSSVEDVIESEVISALMEQGNTREEATNMYYNGGLVINTTIDPKIQDSIETEYKNNNNFPGNKIGPDGVYQPQSATVILDHSTGQIKGLVGGRNITGRKTLNRALTPRQPGSTIKPLAVYTPAIDTMSITQATAFSDAKGGYRFEKNRSWNPSTTTAGSGSMSLRLGLAKSSNTVAVKVAELLGDSYDDCVDIMIDYLNNFGITTLADNKATSDSNNTDRTFPALTLGGLTYGISPLELASAYGALANGGVYIEPTIFTTIETFDNQTLVKSSPEKHKVVDPEVAYVMTDMLKAVITEGTAGKAQISGGMPVAGKTGTTNSSKEAWFVGYTPYYVGATYIADDAGVKDENGNVVPTRNIGGGSSSSAVLWQKIMTRVHKNLEVKDFEVPDNIYFEKINLQDGGASSSGSKAAFIEGTSATRVTTMPSKPSSDKAEENTNNETTSGDGNDGGDGNSGNSGSNNSGSEKPDSGSDNGGDSGNSSGGDSGNSGGENSGSEPSTEQ</sequence>
<dbReference type="GO" id="GO:0008955">
    <property type="term" value="F:peptidoglycan glycosyltransferase activity"/>
    <property type="evidence" value="ECO:0007669"/>
    <property type="project" value="UniProtKB-EC"/>
</dbReference>